<dbReference type="PANTHER" id="PTHR43069">
    <property type="entry name" value="FUMARYLACETOACETASE"/>
    <property type="match status" value="1"/>
</dbReference>
<dbReference type="AlphaFoldDB" id="A0A2M9BH88"/>
<dbReference type="Pfam" id="PF09298">
    <property type="entry name" value="FAA_hydrolase_N"/>
    <property type="match status" value="1"/>
</dbReference>
<comment type="cofactor">
    <cofactor evidence="1 13">
        <name>Ca(2+)</name>
        <dbReference type="ChEBI" id="CHEBI:29108"/>
    </cofactor>
</comment>
<feature type="binding site" evidence="13">
    <location>
        <position position="119"/>
    </location>
    <ligand>
        <name>Ca(2+)</name>
        <dbReference type="ChEBI" id="CHEBI:29108"/>
    </ligand>
</feature>
<keyword evidence="6" id="KW-0378">Hydrolase</keyword>
<dbReference type="Gene3D" id="2.30.30.230">
    <property type="entry name" value="Fumarylacetoacetase, N-terminal domain"/>
    <property type="match status" value="1"/>
</dbReference>
<evidence type="ECO:0000313" key="16">
    <source>
        <dbReference type="EMBL" id="PJJ57316.1"/>
    </source>
</evidence>
<organism evidence="16 17">
    <name type="scientific">Mumia flava</name>
    <dbReference type="NCBI Taxonomy" id="1348852"/>
    <lineage>
        <taxon>Bacteria</taxon>
        <taxon>Bacillati</taxon>
        <taxon>Actinomycetota</taxon>
        <taxon>Actinomycetes</taxon>
        <taxon>Propionibacteriales</taxon>
        <taxon>Nocardioidaceae</taxon>
        <taxon>Mumia</taxon>
    </lineage>
</organism>
<feature type="binding site" evidence="13">
    <location>
        <position position="226"/>
    </location>
    <ligand>
        <name>Mg(2+)</name>
        <dbReference type="ChEBI" id="CHEBI:18420"/>
    </ligand>
</feature>
<evidence type="ECO:0000256" key="8">
    <source>
        <dbReference type="ARBA" id="ARBA00022842"/>
    </source>
</evidence>
<feature type="binding site" evidence="13">
    <location>
        <position position="194"/>
    </location>
    <ligand>
        <name>Ca(2+)</name>
        <dbReference type="ChEBI" id="CHEBI:29108"/>
    </ligand>
</feature>
<evidence type="ECO:0000256" key="13">
    <source>
        <dbReference type="PIRSR" id="PIRSR605959-3"/>
    </source>
</evidence>
<evidence type="ECO:0000256" key="12">
    <source>
        <dbReference type="PIRSR" id="PIRSR605959-2"/>
    </source>
</evidence>
<feature type="binding site" evidence="12">
    <location>
        <position position="121"/>
    </location>
    <ligand>
        <name>substrate</name>
    </ligand>
</feature>
<dbReference type="NCBIfam" id="TIGR01266">
    <property type="entry name" value="fum_ac_acetase"/>
    <property type="match status" value="1"/>
</dbReference>
<dbReference type="GO" id="GO:0004334">
    <property type="term" value="F:fumarylacetoacetase activity"/>
    <property type="evidence" value="ECO:0007669"/>
    <property type="project" value="UniProtKB-EC"/>
</dbReference>
<feature type="binding site" evidence="12">
    <location>
        <position position="237"/>
    </location>
    <ligand>
        <name>substrate</name>
    </ligand>
</feature>
<evidence type="ECO:0000256" key="4">
    <source>
        <dbReference type="ARBA" id="ARBA00012094"/>
    </source>
</evidence>
<evidence type="ECO:0000256" key="5">
    <source>
        <dbReference type="ARBA" id="ARBA00022723"/>
    </source>
</evidence>
<keyword evidence="10" id="KW-0585">Phenylalanine catabolism</keyword>
<keyword evidence="5 13" id="KW-0479">Metal-binding</keyword>
<dbReference type="GO" id="GO:0046872">
    <property type="term" value="F:metal ion binding"/>
    <property type="evidence" value="ECO:0007669"/>
    <property type="project" value="UniProtKB-KW"/>
</dbReference>
<feature type="active site" description="Proton acceptor" evidence="11">
    <location>
        <position position="126"/>
    </location>
</feature>
<evidence type="ECO:0000259" key="15">
    <source>
        <dbReference type="Pfam" id="PF09298"/>
    </source>
</evidence>
<evidence type="ECO:0000256" key="6">
    <source>
        <dbReference type="ARBA" id="ARBA00022801"/>
    </source>
</evidence>
<feature type="domain" description="Fumarylacetoacetase N-terminal" evidence="15">
    <location>
        <begin position="13"/>
        <end position="102"/>
    </location>
</feature>
<evidence type="ECO:0000256" key="7">
    <source>
        <dbReference type="ARBA" id="ARBA00022837"/>
    </source>
</evidence>
<evidence type="ECO:0000256" key="9">
    <source>
        <dbReference type="ARBA" id="ARBA00022878"/>
    </source>
</evidence>
<evidence type="ECO:0000256" key="1">
    <source>
        <dbReference type="ARBA" id="ARBA00001913"/>
    </source>
</evidence>
<dbReference type="InterPro" id="IPR011234">
    <property type="entry name" value="Fumarylacetoacetase-like_C"/>
</dbReference>
<dbReference type="PANTHER" id="PTHR43069:SF2">
    <property type="entry name" value="FUMARYLACETOACETASE"/>
    <property type="match status" value="1"/>
</dbReference>
<feature type="binding site" evidence="13">
    <location>
        <position position="250"/>
    </location>
    <ligand>
        <name>Mg(2+)</name>
        <dbReference type="ChEBI" id="CHEBI:18420"/>
    </ligand>
</feature>
<proteinExistence type="predicted"/>
<protein>
    <recommendedName>
        <fullName evidence="4">fumarylacetoacetase</fullName>
        <ecNumber evidence="4">3.7.1.2</ecNumber>
    </recommendedName>
</protein>
<dbReference type="Proteomes" id="UP000230842">
    <property type="component" value="Unassembled WGS sequence"/>
</dbReference>
<accession>A0A2M9BH88</accession>
<dbReference type="SUPFAM" id="SSF63433">
    <property type="entry name" value="Fumarylacetoacetate hydrolase, FAH, N-terminal domain"/>
    <property type="match status" value="1"/>
</dbReference>
<dbReference type="Gene3D" id="3.90.850.10">
    <property type="entry name" value="Fumarylacetoacetase-like, C-terminal domain"/>
    <property type="match status" value="1"/>
</dbReference>
<name>A0A2M9BH88_9ACTN</name>
<feature type="binding site" evidence="12">
    <location>
        <position position="337"/>
    </location>
    <ligand>
        <name>substrate</name>
    </ligand>
</feature>
<dbReference type="InterPro" id="IPR005959">
    <property type="entry name" value="Fumarylacetoacetase"/>
</dbReference>
<dbReference type="GO" id="GO:0006559">
    <property type="term" value="P:L-phenylalanine catabolic process"/>
    <property type="evidence" value="ECO:0007669"/>
    <property type="project" value="UniProtKB-UniPathway"/>
</dbReference>
<feature type="domain" description="Fumarylacetoacetase-like C-terminal" evidence="14">
    <location>
        <begin position="118"/>
        <end position="385"/>
    </location>
</feature>
<feature type="binding site" evidence="13">
    <location>
        <position position="192"/>
    </location>
    <ligand>
        <name>Ca(2+)</name>
        <dbReference type="ChEBI" id="CHEBI:29108"/>
    </ligand>
</feature>
<evidence type="ECO:0000313" key="17">
    <source>
        <dbReference type="Proteomes" id="UP000230842"/>
    </source>
</evidence>
<keyword evidence="7 13" id="KW-0106">Calcium</keyword>
<reference evidence="16 17" key="1">
    <citation type="submission" date="2017-11" db="EMBL/GenBank/DDBJ databases">
        <title>Genomic Encyclopedia of Archaeal and Bacterial Type Strains, Phase II (KMG-II): From Individual Species to Whole Genera.</title>
        <authorList>
            <person name="Goeker M."/>
        </authorList>
    </citation>
    <scope>NUCLEOTIDE SEQUENCE [LARGE SCALE GENOMIC DNA]</scope>
    <source>
        <strain evidence="16 17">DSM 27763</strain>
    </source>
</reference>
<evidence type="ECO:0000256" key="10">
    <source>
        <dbReference type="ARBA" id="ARBA00023232"/>
    </source>
</evidence>
<feature type="binding site" evidence="13">
    <location>
        <position position="246"/>
    </location>
    <ligand>
        <name>Mg(2+)</name>
        <dbReference type="ChEBI" id="CHEBI:18420"/>
    </ligand>
</feature>
<feature type="binding site" evidence="13">
    <location>
        <position position="226"/>
    </location>
    <ligand>
        <name>Ca(2+)</name>
        <dbReference type="ChEBI" id="CHEBI:29108"/>
    </ligand>
</feature>
<comment type="cofactor">
    <cofactor evidence="2 13">
        <name>Mg(2+)</name>
        <dbReference type="ChEBI" id="CHEBI:18420"/>
    </cofactor>
</comment>
<dbReference type="EC" id="3.7.1.2" evidence="4"/>
<dbReference type="Pfam" id="PF01557">
    <property type="entry name" value="FAA_hydrolase"/>
    <property type="match status" value="1"/>
</dbReference>
<dbReference type="GO" id="GO:0006572">
    <property type="term" value="P:L-tyrosine catabolic process"/>
    <property type="evidence" value="ECO:0007669"/>
    <property type="project" value="UniProtKB-KW"/>
</dbReference>
<feature type="binding site" evidence="12">
    <location>
        <position position="233"/>
    </location>
    <ligand>
        <name>substrate</name>
    </ligand>
</feature>
<keyword evidence="8 13" id="KW-0460">Magnesium</keyword>
<evidence type="ECO:0000259" key="14">
    <source>
        <dbReference type="Pfam" id="PF01557"/>
    </source>
</evidence>
<dbReference type="SUPFAM" id="SSF56529">
    <property type="entry name" value="FAH"/>
    <property type="match status" value="1"/>
</dbReference>
<keyword evidence="9" id="KW-0828">Tyrosine catabolism</keyword>
<dbReference type="UniPathway" id="UPA00139">
    <property type="reaction ID" value="UER00341"/>
</dbReference>
<gene>
    <name evidence="16" type="ORF">CLV56_1543</name>
</gene>
<dbReference type="InterPro" id="IPR015377">
    <property type="entry name" value="Fumarylacetoacetase_N"/>
</dbReference>
<evidence type="ECO:0000256" key="11">
    <source>
        <dbReference type="PIRSR" id="PIRSR605959-1"/>
    </source>
</evidence>
<dbReference type="GO" id="GO:1902000">
    <property type="term" value="P:homogentisate catabolic process"/>
    <property type="evidence" value="ECO:0007669"/>
    <property type="project" value="TreeGrafter"/>
</dbReference>
<dbReference type="InterPro" id="IPR036663">
    <property type="entry name" value="Fumarylacetoacetase_C_sf"/>
</dbReference>
<comment type="pathway">
    <text evidence="3">Amino-acid degradation; L-phenylalanine degradation; acetoacetate and fumarate from L-phenylalanine: step 6/6.</text>
</comment>
<keyword evidence="17" id="KW-1185">Reference proteome</keyword>
<evidence type="ECO:0000256" key="2">
    <source>
        <dbReference type="ARBA" id="ARBA00001946"/>
    </source>
</evidence>
<sequence length="431" mass="46611">MDGANGSGFDVDHLPYGVVADPDRDGDAARTAVRIGPYALDLAEAAATRPSGAPEFAALLDAPTLNPLMGAGREAWTQLRTWLAEGLTDPDVQHSWEPLLRPVEELDARLPFEVADYVDFYASEHHASNVGRILRPGAEPLLPNWRHLPVGYHGRSGTVVVSGTGVRRPCGQRRSRDADTPVFGPSARLDLEAEVGFVVGTASRLEEPVPASAFTDHVFGVVLLNDWSARDIQAWEYVPLGPFLGKSFATSVAAWVTPLEALDHARVPLPPRDVELLPYLQVEDPAGYDLTLEVEIGGAVVARPPYRTMHWSPAQMMAHLTVNGASMRTGDLFASGTVSGPERDERGCLLELSWGGHEPWLLHGEERTFLRVGDEVVLRATAPGALGPITLAEVSGTILPAHADPYVLDHHVRDRHVRDSGDPGKSHGRDS</sequence>
<dbReference type="InterPro" id="IPR036462">
    <property type="entry name" value="Fumarylacetoacetase_N_sf"/>
</dbReference>
<feature type="binding site" evidence="12">
    <location>
        <position position="135"/>
    </location>
    <ligand>
        <name>substrate</name>
    </ligand>
</feature>
<comment type="caution">
    <text evidence="16">The sequence shown here is derived from an EMBL/GenBank/DDBJ whole genome shotgun (WGS) entry which is preliminary data.</text>
</comment>
<dbReference type="EMBL" id="PGEZ01000001">
    <property type="protein sequence ID" value="PJJ57316.1"/>
    <property type="molecule type" value="Genomic_DNA"/>
</dbReference>
<evidence type="ECO:0000256" key="3">
    <source>
        <dbReference type="ARBA" id="ARBA00004782"/>
    </source>
</evidence>